<name>A0A0V0ZYM4_9BILA</name>
<reference evidence="1 2" key="1">
    <citation type="submission" date="2015-01" db="EMBL/GenBank/DDBJ databases">
        <title>Evolution of Trichinella species and genotypes.</title>
        <authorList>
            <person name="Korhonen P.K."/>
            <person name="Edoardo P."/>
            <person name="Giuseppe L.R."/>
            <person name="Gasser R.B."/>
        </authorList>
    </citation>
    <scope>NUCLEOTIDE SEQUENCE [LARGE SCALE GENOMIC DNA]</scope>
    <source>
        <strain evidence="1">ISS2496</strain>
    </source>
</reference>
<dbReference type="AlphaFoldDB" id="A0A0V0ZYM4"/>
<evidence type="ECO:0000313" key="2">
    <source>
        <dbReference type="Proteomes" id="UP000054783"/>
    </source>
</evidence>
<accession>A0A0V0ZYM4</accession>
<sequence length="88" mass="9882">MCLPAALRPLFEAGKGDKISPGYQEPANWTRAAQTKRRSAMKMHFIQTTKQQQLPLAIEKTDDFDLPCTDVDGRKADNCHLAYSLFLA</sequence>
<comment type="caution">
    <text evidence="1">The sequence shown here is derived from an EMBL/GenBank/DDBJ whole genome shotgun (WGS) entry which is preliminary data.</text>
</comment>
<evidence type="ECO:0000313" key="1">
    <source>
        <dbReference type="EMBL" id="KRY17241.1"/>
    </source>
</evidence>
<organism evidence="1 2">
    <name type="scientific">Trichinella patagoniensis</name>
    <dbReference type="NCBI Taxonomy" id="990121"/>
    <lineage>
        <taxon>Eukaryota</taxon>
        <taxon>Metazoa</taxon>
        <taxon>Ecdysozoa</taxon>
        <taxon>Nematoda</taxon>
        <taxon>Enoplea</taxon>
        <taxon>Dorylaimia</taxon>
        <taxon>Trichinellida</taxon>
        <taxon>Trichinellidae</taxon>
        <taxon>Trichinella</taxon>
    </lineage>
</organism>
<dbReference type="EMBL" id="JYDQ01000065">
    <property type="protein sequence ID" value="KRY17241.1"/>
    <property type="molecule type" value="Genomic_DNA"/>
</dbReference>
<protein>
    <submittedName>
        <fullName evidence="1">Uncharacterized protein</fullName>
    </submittedName>
</protein>
<gene>
    <name evidence="1" type="ORF">T12_10182</name>
</gene>
<keyword evidence="2" id="KW-1185">Reference proteome</keyword>
<dbReference type="Proteomes" id="UP000054783">
    <property type="component" value="Unassembled WGS sequence"/>
</dbReference>
<proteinExistence type="predicted"/>